<dbReference type="Proteomes" id="UP000182658">
    <property type="component" value="Unassembled WGS sequence"/>
</dbReference>
<accession>A0A1J7IJY6</accession>
<evidence type="ECO:0000313" key="3">
    <source>
        <dbReference type="EMBL" id="OIW27798.1"/>
    </source>
</evidence>
<feature type="transmembrane region" description="Helical" evidence="2">
    <location>
        <begin position="68"/>
        <end position="85"/>
    </location>
</feature>
<dbReference type="OrthoDB" id="5278907at2759"/>
<keyword evidence="4" id="KW-1185">Reference proteome</keyword>
<organism evidence="3 4">
    <name type="scientific">Coniochaeta ligniaria NRRL 30616</name>
    <dbReference type="NCBI Taxonomy" id="1408157"/>
    <lineage>
        <taxon>Eukaryota</taxon>
        <taxon>Fungi</taxon>
        <taxon>Dikarya</taxon>
        <taxon>Ascomycota</taxon>
        <taxon>Pezizomycotina</taxon>
        <taxon>Sordariomycetes</taxon>
        <taxon>Sordariomycetidae</taxon>
        <taxon>Coniochaetales</taxon>
        <taxon>Coniochaetaceae</taxon>
        <taxon>Coniochaeta</taxon>
    </lineage>
</organism>
<proteinExistence type="predicted"/>
<reference evidence="3 4" key="1">
    <citation type="submission" date="2016-10" db="EMBL/GenBank/DDBJ databases">
        <title>Draft genome sequence of Coniochaeta ligniaria NRRL30616, a lignocellulolytic fungus for bioabatement of inhibitors in plant biomass hydrolysates.</title>
        <authorList>
            <consortium name="DOE Joint Genome Institute"/>
            <person name="Jimenez D.J."/>
            <person name="Hector R.E."/>
            <person name="Riley R."/>
            <person name="Sun H."/>
            <person name="Grigoriev I.V."/>
            <person name="Van Elsas J.D."/>
            <person name="Nichols N.N."/>
        </authorList>
    </citation>
    <scope>NUCLEOTIDE SEQUENCE [LARGE SCALE GENOMIC DNA]</scope>
    <source>
        <strain evidence="3 4">NRRL 30616</strain>
    </source>
</reference>
<sequence length="144" mass="16735">MLATLLRRAAQGSRSQLDLPNVAFKLKKVWPPDFAKLSPQEQLRLEKKYKRRAQLATARPTWNKAIRLAQLFTITFVVIYGVFFMETKDEHNPFLGVRKKFWEIMAPFTSQERPVRRPHDAPRTLENRRGLDDLPVSSTSSTPK</sequence>
<dbReference type="InParanoid" id="A0A1J7IJY6"/>
<name>A0A1J7IJY6_9PEZI</name>
<protein>
    <submittedName>
        <fullName evidence="3">Uncharacterized protein</fullName>
    </submittedName>
</protein>
<dbReference type="EMBL" id="KV875099">
    <property type="protein sequence ID" value="OIW27798.1"/>
    <property type="molecule type" value="Genomic_DNA"/>
</dbReference>
<keyword evidence="2" id="KW-1133">Transmembrane helix</keyword>
<evidence type="ECO:0000313" key="4">
    <source>
        <dbReference type="Proteomes" id="UP000182658"/>
    </source>
</evidence>
<evidence type="ECO:0000256" key="2">
    <source>
        <dbReference type="SAM" id="Phobius"/>
    </source>
</evidence>
<keyword evidence="2" id="KW-0812">Transmembrane</keyword>
<dbReference type="AlphaFoldDB" id="A0A1J7IJY6"/>
<feature type="region of interest" description="Disordered" evidence="1">
    <location>
        <begin position="112"/>
        <end position="144"/>
    </location>
</feature>
<dbReference type="STRING" id="1408157.A0A1J7IJY6"/>
<keyword evidence="2" id="KW-0472">Membrane</keyword>
<feature type="compositionally biased region" description="Basic and acidic residues" evidence="1">
    <location>
        <begin position="113"/>
        <end position="132"/>
    </location>
</feature>
<gene>
    <name evidence="3" type="ORF">CONLIGDRAFT_450987</name>
</gene>
<evidence type="ECO:0000256" key="1">
    <source>
        <dbReference type="SAM" id="MobiDB-lite"/>
    </source>
</evidence>